<evidence type="ECO:0000313" key="14">
    <source>
        <dbReference type="EMBL" id="RMX06413.1"/>
    </source>
</evidence>
<evidence type="ECO:0000256" key="13">
    <source>
        <dbReference type="SAM" id="Phobius"/>
    </source>
</evidence>
<feature type="transmembrane region" description="Helical" evidence="13">
    <location>
        <begin position="33"/>
        <end position="53"/>
    </location>
</feature>
<dbReference type="InterPro" id="IPR000701">
    <property type="entry name" value="SuccDH_FuR_B_TM-su"/>
</dbReference>
<evidence type="ECO:0000256" key="10">
    <source>
        <dbReference type="ARBA" id="ARBA00023136"/>
    </source>
</evidence>
<comment type="caution">
    <text evidence="14">The sequence shown here is derived from an EMBL/GenBank/DDBJ whole genome shotgun (WGS) entry which is preliminary data.</text>
</comment>
<reference evidence="14 15" key="1">
    <citation type="submission" date="2018-10" db="EMBL/GenBank/DDBJ databases">
        <title>Draft genome of Cortibacter populi DSM10536.</title>
        <authorList>
            <person name="Bernier A.-M."/>
            <person name="Bernard K."/>
        </authorList>
    </citation>
    <scope>NUCLEOTIDE SEQUENCE [LARGE SCALE GENOMIC DNA]</scope>
    <source>
        <strain evidence="14 15">DSM 105136</strain>
    </source>
</reference>
<evidence type="ECO:0000256" key="1">
    <source>
        <dbReference type="ARBA" id="ARBA00004050"/>
    </source>
</evidence>
<protein>
    <recommendedName>
        <fullName evidence="4">Succinate dehydrogenase cytochrome b556 subunit</fullName>
    </recommendedName>
</protein>
<evidence type="ECO:0000313" key="15">
    <source>
        <dbReference type="Proteomes" id="UP000278006"/>
    </source>
</evidence>
<dbReference type="EMBL" id="RDQO01000002">
    <property type="protein sequence ID" value="RMX06413.1"/>
    <property type="molecule type" value="Genomic_DNA"/>
</dbReference>
<feature type="transmembrane region" description="Helical" evidence="13">
    <location>
        <begin position="122"/>
        <end position="141"/>
    </location>
</feature>
<evidence type="ECO:0000256" key="2">
    <source>
        <dbReference type="ARBA" id="ARBA00004370"/>
    </source>
</evidence>
<accession>A0A3M6QTW0</accession>
<dbReference type="GO" id="GO:0006099">
    <property type="term" value="P:tricarboxylic acid cycle"/>
    <property type="evidence" value="ECO:0007669"/>
    <property type="project" value="InterPro"/>
</dbReference>
<keyword evidence="5 12" id="KW-0349">Heme</keyword>
<dbReference type="InterPro" id="IPR034804">
    <property type="entry name" value="SQR/QFR_C/D"/>
</dbReference>
<comment type="function">
    <text evidence="1">Membrane-anchoring subunit of succinate dehydrogenase (SDH).</text>
</comment>
<evidence type="ECO:0000256" key="12">
    <source>
        <dbReference type="PIRSR" id="PIRSR000178-1"/>
    </source>
</evidence>
<dbReference type="InterPro" id="IPR014314">
    <property type="entry name" value="Succ_DH_cytb556"/>
</dbReference>
<keyword evidence="9 12" id="KW-0408">Iron</keyword>
<evidence type="ECO:0000256" key="7">
    <source>
        <dbReference type="ARBA" id="ARBA00022723"/>
    </source>
</evidence>
<dbReference type="OrthoDB" id="9799441at2"/>
<dbReference type="Pfam" id="PF01127">
    <property type="entry name" value="Sdh_cyt"/>
    <property type="match status" value="1"/>
</dbReference>
<evidence type="ECO:0000256" key="8">
    <source>
        <dbReference type="ARBA" id="ARBA00022989"/>
    </source>
</evidence>
<name>A0A3M6QTW0_9BURK</name>
<dbReference type="GO" id="GO:0046872">
    <property type="term" value="F:metal ion binding"/>
    <property type="evidence" value="ECO:0007669"/>
    <property type="project" value="UniProtKB-KW"/>
</dbReference>
<evidence type="ECO:0000256" key="4">
    <source>
        <dbReference type="ARBA" id="ARBA00020076"/>
    </source>
</evidence>
<dbReference type="GO" id="GO:0009055">
    <property type="term" value="F:electron transfer activity"/>
    <property type="evidence" value="ECO:0007669"/>
    <property type="project" value="InterPro"/>
</dbReference>
<evidence type="ECO:0000256" key="9">
    <source>
        <dbReference type="ARBA" id="ARBA00023004"/>
    </source>
</evidence>
<evidence type="ECO:0000256" key="3">
    <source>
        <dbReference type="ARBA" id="ARBA00007244"/>
    </source>
</evidence>
<dbReference type="CDD" id="cd03499">
    <property type="entry name" value="SQR_TypeC_SdhC"/>
    <property type="match status" value="1"/>
</dbReference>
<dbReference type="RefSeq" id="WP_122227643.1">
    <property type="nucleotide sequence ID" value="NZ_RDQO01000002.1"/>
</dbReference>
<dbReference type="NCBIfam" id="TIGR02970">
    <property type="entry name" value="succ_dehyd_cytB"/>
    <property type="match status" value="1"/>
</dbReference>
<evidence type="ECO:0000256" key="6">
    <source>
        <dbReference type="ARBA" id="ARBA00022692"/>
    </source>
</evidence>
<feature type="binding site" description="axial binding residue" evidence="12">
    <location>
        <position position="96"/>
    </location>
    <ligand>
        <name>heme</name>
        <dbReference type="ChEBI" id="CHEBI:30413"/>
        <note>ligand shared with second transmembrane subunit</note>
    </ligand>
    <ligandPart>
        <name>Fe</name>
        <dbReference type="ChEBI" id="CHEBI:18248"/>
    </ligandPart>
</feature>
<dbReference type="Gene3D" id="1.20.1300.10">
    <property type="entry name" value="Fumarate reductase/succinate dehydrogenase, transmembrane subunit"/>
    <property type="match status" value="1"/>
</dbReference>
<keyword evidence="15" id="KW-1185">Reference proteome</keyword>
<gene>
    <name evidence="14" type="primary">sdhC</name>
    <name evidence="14" type="ORF">D8I35_07700</name>
</gene>
<proteinExistence type="inferred from homology"/>
<keyword evidence="6 13" id="KW-0812">Transmembrane</keyword>
<evidence type="ECO:0000256" key="5">
    <source>
        <dbReference type="ARBA" id="ARBA00022617"/>
    </source>
</evidence>
<keyword evidence="8 13" id="KW-1133">Transmembrane helix</keyword>
<comment type="similarity">
    <text evidence="3">Belongs to the cytochrome b560 family.</text>
</comment>
<comment type="subcellular location">
    <subcellularLocation>
        <location evidence="2">Membrane</location>
    </subcellularLocation>
</comment>
<evidence type="ECO:0000256" key="11">
    <source>
        <dbReference type="ARBA" id="ARBA00025912"/>
    </source>
</evidence>
<organism evidence="14 15">
    <name type="scientific">Corticibacter populi</name>
    <dbReference type="NCBI Taxonomy" id="1550736"/>
    <lineage>
        <taxon>Bacteria</taxon>
        <taxon>Pseudomonadati</taxon>
        <taxon>Pseudomonadota</taxon>
        <taxon>Betaproteobacteria</taxon>
        <taxon>Burkholderiales</taxon>
        <taxon>Comamonadaceae</taxon>
        <taxon>Corticibacter</taxon>
    </lineage>
</organism>
<dbReference type="AlphaFoldDB" id="A0A3M6QTW0"/>
<dbReference type="GO" id="GO:0016020">
    <property type="term" value="C:membrane"/>
    <property type="evidence" value="ECO:0007669"/>
    <property type="project" value="UniProtKB-SubCell"/>
</dbReference>
<comment type="subunit">
    <text evidence="11">Part of an enzyme complex containing four subunits: a flavoprotein, an iron-sulfur protein, plus two membrane-anchoring proteins, SdhC and SdhD. The complex can form homotrimers.</text>
</comment>
<feature type="transmembrane region" description="Helical" evidence="13">
    <location>
        <begin position="73"/>
        <end position="94"/>
    </location>
</feature>
<keyword evidence="7 12" id="KW-0479">Metal-binding</keyword>
<sequence>MNEVAKKRPEFRNIHLLNDVRGYRMPPAAILSILHRISGVIMFVLLPFVLWMFDRSLASPQSHAELTSIFREGLWIFPGFLVKLGALVLIWAYLHHICAGLRFLWLDIDHHAVNKQTGRSSALASFAISLGLTVVLGAKLFGLY</sequence>
<dbReference type="PIRSF" id="PIRSF000178">
    <property type="entry name" value="SDH_cyt_b560"/>
    <property type="match status" value="1"/>
</dbReference>
<dbReference type="Proteomes" id="UP000278006">
    <property type="component" value="Unassembled WGS sequence"/>
</dbReference>
<dbReference type="SUPFAM" id="SSF81343">
    <property type="entry name" value="Fumarate reductase respiratory complex transmembrane subunits"/>
    <property type="match status" value="1"/>
</dbReference>
<comment type="cofactor">
    <cofactor evidence="12">
        <name>heme</name>
        <dbReference type="ChEBI" id="CHEBI:30413"/>
    </cofactor>
    <text evidence="12">The heme is bound between the two transmembrane subunits.</text>
</comment>
<keyword evidence="10 13" id="KW-0472">Membrane</keyword>